<dbReference type="AlphaFoldDB" id="A0A0S2DFX0"/>
<dbReference type="PANTHER" id="PTHR48079:SF6">
    <property type="entry name" value="NAD(P)-BINDING DOMAIN-CONTAINING PROTEIN-RELATED"/>
    <property type="match status" value="1"/>
</dbReference>
<dbReference type="Proteomes" id="UP000061569">
    <property type="component" value="Chromosome"/>
</dbReference>
<dbReference type="PATRIC" id="fig|69.6.peg.2064"/>
<organism evidence="2 3">
    <name type="scientific">Lysobacter enzymogenes</name>
    <dbReference type="NCBI Taxonomy" id="69"/>
    <lineage>
        <taxon>Bacteria</taxon>
        <taxon>Pseudomonadati</taxon>
        <taxon>Pseudomonadota</taxon>
        <taxon>Gammaproteobacteria</taxon>
        <taxon>Lysobacterales</taxon>
        <taxon>Lysobacteraceae</taxon>
        <taxon>Lysobacter</taxon>
    </lineage>
</organism>
<proteinExistence type="predicted"/>
<reference evidence="2 3" key="1">
    <citation type="submission" date="2015-11" db="EMBL/GenBank/DDBJ databases">
        <title>Genome sequences of Lysobacter enzymogenes strain C3 and Lysobacter antibioticus ATCC 29479.</title>
        <authorList>
            <person name="Kobayashi D.Y."/>
        </authorList>
    </citation>
    <scope>NUCLEOTIDE SEQUENCE [LARGE SCALE GENOMIC DNA]</scope>
    <source>
        <strain evidence="2 3">C3</strain>
    </source>
</reference>
<evidence type="ECO:0000313" key="2">
    <source>
        <dbReference type="EMBL" id="ALN57450.1"/>
    </source>
</evidence>
<dbReference type="PANTHER" id="PTHR48079">
    <property type="entry name" value="PROTEIN YEEZ"/>
    <property type="match status" value="1"/>
</dbReference>
<dbReference type="InterPro" id="IPR001509">
    <property type="entry name" value="Epimerase_deHydtase"/>
</dbReference>
<dbReference type="SUPFAM" id="SSF51735">
    <property type="entry name" value="NAD(P)-binding Rossmann-fold domains"/>
    <property type="match status" value="1"/>
</dbReference>
<dbReference type="GO" id="GO:0004029">
    <property type="term" value="F:aldehyde dehydrogenase (NAD+) activity"/>
    <property type="evidence" value="ECO:0007669"/>
    <property type="project" value="TreeGrafter"/>
</dbReference>
<dbReference type="EMBL" id="CP013140">
    <property type="protein sequence ID" value="ALN57450.1"/>
    <property type="molecule type" value="Genomic_DNA"/>
</dbReference>
<dbReference type="Gene3D" id="3.40.50.720">
    <property type="entry name" value="NAD(P)-binding Rossmann-like Domain"/>
    <property type="match status" value="1"/>
</dbReference>
<dbReference type="Pfam" id="PF01370">
    <property type="entry name" value="Epimerase"/>
    <property type="match status" value="1"/>
</dbReference>
<protein>
    <submittedName>
        <fullName evidence="2">NAD-dependent epimerase</fullName>
    </submittedName>
</protein>
<feature type="domain" description="NAD-dependent epimerase/dehydratase" evidence="1">
    <location>
        <begin position="13"/>
        <end position="238"/>
    </location>
</feature>
<evidence type="ECO:0000313" key="3">
    <source>
        <dbReference type="Proteomes" id="UP000061569"/>
    </source>
</evidence>
<dbReference type="InterPro" id="IPR051783">
    <property type="entry name" value="NAD(P)-dependent_oxidoreduct"/>
</dbReference>
<dbReference type="KEGG" id="lez:GLE_2100"/>
<dbReference type="STRING" id="69.GLE_2100"/>
<gene>
    <name evidence="2" type="ORF">GLE_2100</name>
</gene>
<accession>A0A0S2DFX0</accession>
<sequence length="357" mass="38518">MSAPATSPAGMKVLVTGANGFVGLNIVEQAIRAGHRPVAYVREGSNVAHLAPMGVEIVRGELSDEAALTAALRGAGGVVHTAGNTSCNRRDWPALEAVNVHGTRTVVRAALAAGVPRLVYTSTTSTVGAVDDPARRSDENRPLRGFRSRSPYAQSKFLGEEAVLDGARQGLHCVILNPAEVIGAYDHNLQWGRMLLAVQHNQVPFLPPGGGSFCHAADVGRAHVAALSQGRSGERYLLAGHDVRYVDFLDAIGEVLGKDFDRPGGDYQRLYYKTLLQEKHPHLLPGEPIVEAYRMRVFAGSYYFDSAKAERELSYRSAPLAHMLRDCADWYRRHGYFGPQAQAEAEAQAPAEDAALA</sequence>
<name>A0A0S2DFX0_LYSEN</name>
<dbReference type="InterPro" id="IPR036291">
    <property type="entry name" value="NAD(P)-bd_dom_sf"/>
</dbReference>
<dbReference type="GO" id="GO:0005737">
    <property type="term" value="C:cytoplasm"/>
    <property type="evidence" value="ECO:0007669"/>
    <property type="project" value="TreeGrafter"/>
</dbReference>
<evidence type="ECO:0000259" key="1">
    <source>
        <dbReference type="Pfam" id="PF01370"/>
    </source>
</evidence>